<dbReference type="PRINTS" id="PR00149">
    <property type="entry name" value="FUMRATELYASE"/>
</dbReference>
<dbReference type="SUPFAM" id="SSF48557">
    <property type="entry name" value="L-aspartase-like"/>
    <property type="match status" value="1"/>
</dbReference>
<dbReference type="InterPro" id="IPR008948">
    <property type="entry name" value="L-Aspartase-like"/>
</dbReference>
<keyword evidence="6 12" id="KW-0658">Purine biosynthesis</keyword>
<evidence type="ECO:0000313" key="15">
    <source>
        <dbReference type="Proteomes" id="UP000283458"/>
    </source>
</evidence>
<comment type="catalytic activity">
    <reaction evidence="8">
        <text>(2S)-2-[5-amino-1-(5-phospho-beta-D-ribosyl)imidazole-4-carboxamido]succinate = 5-amino-1-(5-phospho-beta-D-ribosyl)imidazole-4-carboxamide + fumarate</text>
        <dbReference type="Rhea" id="RHEA:23920"/>
        <dbReference type="ChEBI" id="CHEBI:29806"/>
        <dbReference type="ChEBI" id="CHEBI:58443"/>
        <dbReference type="ChEBI" id="CHEBI:58475"/>
        <dbReference type="EC" id="4.3.2.2"/>
    </reaction>
    <physiologicalReaction direction="left-to-right" evidence="8">
        <dbReference type="Rhea" id="RHEA:23921"/>
    </physiologicalReaction>
</comment>
<dbReference type="FunFam" id="1.20.200.10:FF:000008">
    <property type="entry name" value="Adenylosuccinate lyase"/>
    <property type="match status" value="1"/>
</dbReference>
<dbReference type="EMBL" id="QYUL01000001">
    <property type="protein sequence ID" value="RJF84591.1"/>
    <property type="molecule type" value="Genomic_DNA"/>
</dbReference>
<proteinExistence type="inferred from homology"/>
<comment type="catalytic activity">
    <reaction evidence="10">
        <text>N(6)-(1,2-dicarboxyethyl)-AMP = fumarate + AMP</text>
        <dbReference type="Rhea" id="RHEA:16853"/>
        <dbReference type="ChEBI" id="CHEBI:29806"/>
        <dbReference type="ChEBI" id="CHEBI:57567"/>
        <dbReference type="ChEBI" id="CHEBI:456215"/>
        <dbReference type="EC" id="4.3.2.2"/>
    </reaction>
    <physiologicalReaction direction="left-to-right" evidence="10">
        <dbReference type="Rhea" id="RHEA:16854"/>
    </physiologicalReaction>
</comment>
<evidence type="ECO:0000256" key="6">
    <source>
        <dbReference type="ARBA" id="ARBA00022755"/>
    </source>
</evidence>
<dbReference type="RefSeq" id="WP_119830238.1">
    <property type="nucleotide sequence ID" value="NZ_QYUL01000001.1"/>
</dbReference>
<dbReference type="InterPro" id="IPR020557">
    <property type="entry name" value="Fumarate_lyase_CS"/>
</dbReference>
<dbReference type="Proteomes" id="UP000283458">
    <property type="component" value="Unassembled WGS sequence"/>
</dbReference>
<organism evidence="14 15">
    <name type="scientific">Azospirillum cavernae</name>
    <dbReference type="NCBI Taxonomy" id="2320860"/>
    <lineage>
        <taxon>Bacteria</taxon>
        <taxon>Pseudomonadati</taxon>
        <taxon>Pseudomonadota</taxon>
        <taxon>Alphaproteobacteria</taxon>
        <taxon>Rhodospirillales</taxon>
        <taxon>Azospirillaceae</taxon>
        <taxon>Azospirillum</taxon>
    </lineage>
</organism>
<comment type="caution">
    <text evidence="14">The sequence shown here is derived from an EMBL/GenBank/DDBJ whole genome shotgun (WGS) entry which is preliminary data.</text>
</comment>
<dbReference type="OrthoDB" id="9768878at2"/>
<dbReference type="GO" id="GO:0005829">
    <property type="term" value="C:cytosol"/>
    <property type="evidence" value="ECO:0007669"/>
    <property type="project" value="TreeGrafter"/>
</dbReference>
<evidence type="ECO:0000256" key="11">
    <source>
        <dbReference type="NCBIfam" id="TIGR00928"/>
    </source>
</evidence>
<dbReference type="AlphaFoldDB" id="A0A418W3J7"/>
<keyword evidence="15" id="KW-1185">Reference proteome</keyword>
<keyword evidence="7 12" id="KW-0456">Lyase</keyword>
<comment type="similarity">
    <text evidence="3 12">Belongs to the lyase 1 family. Adenylosuccinate lyase subfamily.</text>
</comment>
<dbReference type="InterPro" id="IPR000362">
    <property type="entry name" value="Fumarate_lyase_fam"/>
</dbReference>
<gene>
    <name evidence="14" type="ORF">D3877_08775</name>
</gene>
<dbReference type="InterPro" id="IPR024083">
    <property type="entry name" value="Fumarase/histidase_N"/>
</dbReference>
<dbReference type="NCBIfam" id="TIGR00928">
    <property type="entry name" value="purB"/>
    <property type="match status" value="1"/>
</dbReference>
<dbReference type="InterPro" id="IPR022761">
    <property type="entry name" value="Fumarate_lyase_N"/>
</dbReference>
<evidence type="ECO:0000256" key="5">
    <source>
        <dbReference type="ARBA" id="ARBA00017058"/>
    </source>
</evidence>
<dbReference type="SMART" id="SM00998">
    <property type="entry name" value="ADSL_C"/>
    <property type="match status" value="1"/>
</dbReference>
<accession>A0A418W3J7</accession>
<dbReference type="GO" id="GO:0006189">
    <property type="term" value="P:'de novo' IMP biosynthetic process"/>
    <property type="evidence" value="ECO:0007669"/>
    <property type="project" value="UniProtKB-UniPathway"/>
</dbReference>
<dbReference type="PANTHER" id="PTHR43172">
    <property type="entry name" value="ADENYLOSUCCINATE LYASE"/>
    <property type="match status" value="1"/>
</dbReference>
<evidence type="ECO:0000256" key="2">
    <source>
        <dbReference type="ARBA" id="ARBA00004734"/>
    </source>
</evidence>
<name>A0A418W3J7_9PROT</name>
<evidence type="ECO:0000256" key="10">
    <source>
        <dbReference type="ARBA" id="ARBA00049115"/>
    </source>
</evidence>
<dbReference type="UniPathway" id="UPA00074">
    <property type="reaction ID" value="UER00132"/>
</dbReference>
<dbReference type="InterPro" id="IPR004769">
    <property type="entry name" value="Pur_lyase"/>
</dbReference>
<dbReference type="PRINTS" id="PR00145">
    <property type="entry name" value="ARGSUCLYASE"/>
</dbReference>
<feature type="domain" description="Adenylosuccinate lyase C-terminal" evidence="13">
    <location>
        <begin position="349"/>
        <end position="429"/>
    </location>
</feature>
<dbReference type="InterPro" id="IPR019468">
    <property type="entry name" value="AdenyloSucc_lyase_C"/>
</dbReference>
<dbReference type="FunFam" id="1.10.275.10:FF:000006">
    <property type="entry name" value="Adenylosuccinate lyase"/>
    <property type="match status" value="1"/>
</dbReference>
<evidence type="ECO:0000256" key="9">
    <source>
        <dbReference type="ARBA" id="ARBA00030717"/>
    </source>
</evidence>
<comment type="pathway">
    <text evidence="1 12">Purine metabolism; IMP biosynthesis via de novo pathway; 5-amino-1-(5-phospho-D-ribosyl)imidazole-4-carboxamide from 5-amino-1-(5-phospho-D-ribosyl)imidazole-4-carboxylate: step 2/2.</text>
</comment>
<reference evidence="14 15" key="1">
    <citation type="submission" date="2018-09" db="EMBL/GenBank/DDBJ databases">
        <authorList>
            <person name="Zhu H."/>
        </authorList>
    </citation>
    <scope>NUCLEOTIDE SEQUENCE [LARGE SCALE GENOMIC DNA]</scope>
    <source>
        <strain evidence="14 15">K2W22B-5</strain>
    </source>
</reference>
<sequence>MIPRYTRPDMARIWEPENRFRIWFEIEAHACDAQAELGVIPKEAAAAVWERGKWEIDRIDEIERETRHDVIAFLTNLAEHVGPEARFVHQGMTSSDVLDTCLAVQMTQAADLLLDGMDKLLDALKRRAYEHKNTVTIGRSHGIHAEPTTFGLKLAGHYAAFARGRERLVQARKDIATCAISGAVGTFANIDPRVEEHVAAKLGLTVEPVSTQVIPRDRHAFYFSVLGVIASSIENLATEIRHLQRTEVREAEEYFHPGQKGSSAMPHKRNPVLSENLTGLARIVRAAVTPALENVTLWHERDISHSSVERMFGPDATVTLDFALARLTGMIDKLVVYPERMQKNLDDLGGLVFSQRVLLALTQAGMSREDSYKAVQRNAMQVWQHGGNFLELLAADADVAKHIARDTLEPMFDMTYHTKHVDTVFKRVFGA</sequence>
<dbReference type="GO" id="GO:0044208">
    <property type="term" value="P:'de novo' AMP biosynthetic process"/>
    <property type="evidence" value="ECO:0007669"/>
    <property type="project" value="UniProtKB-UniPathway"/>
</dbReference>
<evidence type="ECO:0000256" key="3">
    <source>
        <dbReference type="ARBA" id="ARBA00008273"/>
    </source>
</evidence>
<evidence type="ECO:0000256" key="8">
    <source>
        <dbReference type="ARBA" id="ARBA00024477"/>
    </source>
</evidence>
<dbReference type="PROSITE" id="PS00163">
    <property type="entry name" value="FUMARATE_LYASES"/>
    <property type="match status" value="1"/>
</dbReference>
<protein>
    <recommendedName>
        <fullName evidence="5 11">Adenylosuccinate lyase</fullName>
        <shortName evidence="12">ASL</shortName>
        <ecNumber evidence="4 11">4.3.2.2</ecNumber>
    </recommendedName>
    <alternativeName>
        <fullName evidence="9 12">Adenylosuccinase</fullName>
    </alternativeName>
</protein>
<evidence type="ECO:0000256" key="7">
    <source>
        <dbReference type="ARBA" id="ARBA00023239"/>
    </source>
</evidence>
<dbReference type="Pfam" id="PF10397">
    <property type="entry name" value="ADSL_C"/>
    <property type="match status" value="1"/>
</dbReference>
<dbReference type="Gene3D" id="1.10.275.10">
    <property type="entry name" value="Fumarase/aspartase (N-terminal domain)"/>
    <property type="match status" value="1"/>
</dbReference>
<dbReference type="CDD" id="cd01360">
    <property type="entry name" value="Adenylsuccinate_lyase_1"/>
    <property type="match status" value="1"/>
</dbReference>
<dbReference type="GO" id="GO:0070626">
    <property type="term" value="F:(S)-2-(5-amino-1-(5-phospho-D-ribosyl)imidazole-4-carboxamido) succinate lyase (fumarate-forming) activity"/>
    <property type="evidence" value="ECO:0007669"/>
    <property type="project" value="TreeGrafter"/>
</dbReference>
<dbReference type="Gene3D" id="1.20.200.10">
    <property type="entry name" value="Fumarase/aspartase (Central domain)"/>
    <property type="match status" value="1"/>
</dbReference>
<evidence type="ECO:0000256" key="12">
    <source>
        <dbReference type="RuleBase" id="RU361172"/>
    </source>
</evidence>
<evidence type="ECO:0000256" key="1">
    <source>
        <dbReference type="ARBA" id="ARBA00004706"/>
    </source>
</evidence>
<dbReference type="UniPathway" id="UPA00075">
    <property type="reaction ID" value="UER00336"/>
</dbReference>
<evidence type="ECO:0000259" key="13">
    <source>
        <dbReference type="SMART" id="SM00998"/>
    </source>
</evidence>
<evidence type="ECO:0000313" key="14">
    <source>
        <dbReference type="EMBL" id="RJF84591.1"/>
    </source>
</evidence>
<dbReference type="GO" id="GO:0004018">
    <property type="term" value="F:N6-(1,2-dicarboxyethyl)AMP AMP-lyase (fumarate-forming) activity"/>
    <property type="evidence" value="ECO:0007669"/>
    <property type="project" value="UniProtKB-UniRule"/>
</dbReference>
<evidence type="ECO:0000256" key="4">
    <source>
        <dbReference type="ARBA" id="ARBA00012339"/>
    </source>
</evidence>
<comment type="pathway">
    <text evidence="2 12">Purine metabolism; AMP biosynthesis via de novo pathway; AMP from IMP: step 2/2.</text>
</comment>
<dbReference type="PANTHER" id="PTHR43172:SF1">
    <property type="entry name" value="ADENYLOSUCCINATE LYASE"/>
    <property type="match status" value="1"/>
</dbReference>
<dbReference type="Pfam" id="PF00206">
    <property type="entry name" value="Lyase_1"/>
    <property type="match status" value="1"/>
</dbReference>
<dbReference type="EC" id="4.3.2.2" evidence="4 11"/>
<dbReference type="Gene3D" id="1.10.40.30">
    <property type="entry name" value="Fumarase/aspartase (C-terminal domain)"/>
    <property type="match status" value="1"/>
</dbReference>
<dbReference type="FunFam" id="1.10.40.30:FF:000007">
    <property type="entry name" value="Adenylosuccinate lyase"/>
    <property type="match status" value="1"/>
</dbReference>